<keyword evidence="6" id="KW-1185">Reference proteome</keyword>
<evidence type="ECO:0000313" key="5">
    <source>
        <dbReference type="EMBL" id="WAL62891.1"/>
    </source>
</evidence>
<dbReference type="GO" id="GO:0003677">
    <property type="term" value="F:DNA binding"/>
    <property type="evidence" value="ECO:0007669"/>
    <property type="project" value="UniProtKB-KW"/>
</dbReference>
<dbReference type="EMBL" id="CP113797">
    <property type="protein sequence ID" value="WAL62891.1"/>
    <property type="molecule type" value="Genomic_DNA"/>
</dbReference>
<protein>
    <submittedName>
        <fullName evidence="5">GntR family transcriptional regulator</fullName>
    </submittedName>
</protein>
<feature type="domain" description="HTH gntR-type" evidence="4">
    <location>
        <begin position="10"/>
        <end position="77"/>
    </location>
</feature>
<evidence type="ECO:0000313" key="6">
    <source>
        <dbReference type="Proteomes" id="UP001163152"/>
    </source>
</evidence>
<dbReference type="InterPro" id="IPR000524">
    <property type="entry name" value="Tscrpt_reg_HTH_GntR"/>
</dbReference>
<keyword evidence="1" id="KW-0805">Transcription regulation</keyword>
<dbReference type="GO" id="GO:0003700">
    <property type="term" value="F:DNA-binding transcription factor activity"/>
    <property type="evidence" value="ECO:0007669"/>
    <property type="project" value="InterPro"/>
</dbReference>
<dbReference type="SUPFAM" id="SSF48008">
    <property type="entry name" value="GntR ligand-binding domain-like"/>
    <property type="match status" value="1"/>
</dbReference>
<dbReference type="Gene3D" id="1.10.10.10">
    <property type="entry name" value="Winged helix-like DNA-binding domain superfamily/Winged helix DNA-binding domain"/>
    <property type="match status" value="1"/>
</dbReference>
<dbReference type="PANTHER" id="PTHR43537:SF5">
    <property type="entry name" value="UXU OPERON TRANSCRIPTIONAL REGULATOR"/>
    <property type="match status" value="1"/>
</dbReference>
<evidence type="ECO:0000256" key="3">
    <source>
        <dbReference type="ARBA" id="ARBA00023163"/>
    </source>
</evidence>
<dbReference type="InterPro" id="IPR036388">
    <property type="entry name" value="WH-like_DNA-bd_sf"/>
</dbReference>
<dbReference type="AlphaFoldDB" id="A0A9E8ZPX4"/>
<dbReference type="PROSITE" id="PS50949">
    <property type="entry name" value="HTH_GNTR"/>
    <property type="match status" value="1"/>
</dbReference>
<dbReference type="Pfam" id="PF00392">
    <property type="entry name" value="GntR"/>
    <property type="match status" value="1"/>
</dbReference>
<dbReference type="KEGG" id="tsin:OXH18_20720"/>
<sequence>MSLNSIQRSKSLYEQTYDALRTSILTGDLEPGARLVETQLAEQLQVSRTPIREAIRQLQRDNLVTADANGSLRVTTISIADVAQLYDCRIALEQLSVEAACQNATALQLRRLEDLVSQAEHLQTQPWAQSARSPRSSSYLLDLDYQFHHTIAESSQNRWLVTLLEQVFDQMTLLRVQTTRHNPRVLEIRLEHRQIFTAIAQRDVVASVDAIRSHLIASKARVIQEVKNLHVAIGDSEAGD</sequence>
<accession>A0A9E8ZPX4</accession>
<evidence type="ECO:0000256" key="2">
    <source>
        <dbReference type="ARBA" id="ARBA00023125"/>
    </source>
</evidence>
<dbReference type="SUPFAM" id="SSF46785">
    <property type="entry name" value="Winged helix' DNA-binding domain"/>
    <property type="match status" value="1"/>
</dbReference>
<gene>
    <name evidence="5" type="ORF">OXH18_20720</name>
</gene>
<dbReference type="PANTHER" id="PTHR43537">
    <property type="entry name" value="TRANSCRIPTIONAL REGULATOR, GNTR FAMILY"/>
    <property type="match status" value="1"/>
</dbReference>
<dbReference type="SMART" id="SM00895">
    <property type="entry name" value="FCD"/>
    <property type="match status" value="1"/>
</dbReference>
<keyword evidence="3" id="KW-0804">Transcription</keyword>
<proteinExistence type="predicted"/>
<dbReference type="PRINTS" id="PR00035">
    <property type="entry name" value="HTHGNTR"/>
</dbReference>
<keyword evidence="2" id="KW-0238">DNA-binding</keyword>
<dbReference type="InterPro" id="IPR011711">
    <property type="entry name" value="GntR_C"/>
</dbReference>
<dbReference type="CDD" id="cd07377">
    <property type="entry name" value="WHTH_GntR"/>
    <property type="match status" value="1"/>
</dbReference>
<dbReference type="Pfam" id="PF07729">
    <property type="entry name" value="FCD"/>
    <property type="match status" value="1"/>
</dbReference>
<dbReference type="SMART" id="SM00345">
    <property type="entry name" value="HTH_GNTR"/>
    <property type="match status" value="1"/>
</dbReference>
<dbReference type="InterPro" id="IPR036390">
    <property type="entry name" value="WH_DNA-bd_sf"/>
</dbReference>
<dbReference type="Proteomes" id="UP001163152">
    <property type="component" value="Chromosome"/>
</dbReference>
<organism evidence="5 6">
    <name type="scientific">Thermocoleostomius sinensis A174</name>
    <dbReference type="NCBI Taxonomy" id="2016057"/>
    <lineage>
        <taxon>Bacteria</taxon>
        <taxon>Bacillati</taxon>
        <taxon>Cyanobacteriota</taxon>
        <taxon>Cyanophyceae</taxon>
        <taxon>Oculatellales</taxon>
        <taxon>Oculatellaceae</taxon>
        <taxon>Thermocoleostomius</taxon>
    </lineage>
</organism>
<dbReference type="InterPro" id="IPR008920">
    <property type="entry name" value="TF_FadR/GntR_C"/>
</dbReference>
<name>A0A9E8ZPX4_9CYAN</name>
<reference evidence="5" key="1">
    <citation type="submission" date="2022-12" db="EMBL/GenBank/DDBJ databases">
        <title>Polyphasic identification of a Novel Hot-Spring Cyanobacterium Ocullathermofonsia sinensis gen nov. sp. nov. and Genomic Insights on its Adaptations to the Thermal Habitat.</title>
        <authorList>
            <person name="Daroch M."/>
            <person name="Tang J."/>
            <person name="Jiang Y."/>
        </authorList>
    </citation>
    <scope>NUCLEOTIDE SEQUENCE</scope>
    <source>
        <strain evidence="5">PKUAC-SCTA174</strain>
    </source>
</reference>
<dbReference type="Gene3D" id="1.20.120.530">
    <property type="entry name" value="GntR ligand-binding domain-like"/>
    <property type="match status" value="1"/>
</dbReference>
<evidence type="ECO:0000256" key="1">
    <source>
        <dbReference type="ARBA" id="ARBA00023015"/>
    </source>
</evidence>
<evidence type="ECO:0000259" key="4">
    <source>
        <dbReference type="PROSITE" id="PS50949"/>
    </source>
</evidence>